<dbReference type="AlphaFoldDB" id="A0A9X3CLG9"/>
<comment type="caution">
    <text evidence="1">The sequence shown here is derived from an EMBL/GenBank/DDBJ whole genome shotgun (WGS) entry which is preliminary data.</text>
</comment>
<evidence type="ECO:0000313" key="1">
    <source>
        <dbReference type="EMBL" id="MCW8345599.1"/>
    </source>
</evidence>
<organism evidence="1 2">
    <name type="scientific">Vibrio qingdaonensis</name>
    <dbReference type="NCBI Taxonomy" id="2829491"/>
    <lineage>
        <taxon>Bacteria</taxon>
        <taxon>Pseudomonadati</taxon>
        <taxon>Pseudomonadota</taxon>
        <taxon>Gammaproteobacteria</taxon>
        <taxon>Vibrionales</taxon>
        <taxon>Vibrionaceae</taxon>
        <taxon>Vibrio</taxon>
    </lineage>
</organism>
<name>A0A9X3CLG9_9VIBR</name>
<evidence type="ECO:0000313" key="2">
    <source>
        <dbReference type="Proteomes" id="UP001155587"/>
    </source>
</evidence>
<dbReference type="RefSeq" id="WP_265674008.1">
    <property type="nucleotide sequence ID" value="NZ_JAKRRY010000005.1"/>
</dbReference>
<dbReference type="Proteomes" id="UP001155587">
    <property type="component" value="Unassembled WGS sequence"/>
</dbReference>
<sequence length="85" mass="9708">MKTAKWMIGAIAVGIMAGCASEPDEYDVDEITTISDPAYVYCVEQGNKLARVTENGKRVPYCVISDEEKYTVWDYYENRNKKEEN</sequence>
<dbReference type="Pfam" id="PF03891">
    <property type="entry name" value="DUF333"/>
    <property type="match status" value="1"/>
</dbReference>
<dbReference type="InterPro" id="IPR005590">
    <property type="entry name" value="DUF333"/>
</dbReference>
<protein>
    <submittedName>
        <fullName evidence="1">DUF333 domain-containing protein</fullName>
    </submittedName>
</protein>
<dbReference type="PROSITE" id="PS51257">
    <property type="entry name" value="PROKAR_LIPOPROTEIN"/>
    <property type="match status" value="1"/>
</dbReference>
<gene>
    <name evidence="1" type="ORF">MD535_06195</name>
</gene>
<dbReference type="EMBL" id="JAKRRY010000005">
    <property type="protein sequence ID" value="MCW8345599.1"/>
    <property type="molecule type" value="Genomic_DNA"/>
</dbReference>
<reference evidence="1" key="1">
    <citation type="submission" date="2022-02" db="EMBL/GenBank/DDBJ databases">
        <title>Vibrio sp. nov, a new bacterium isolated from seawater.</title>
        <authorList>
            <person name="Yuan Y."/>
        </authorList>
    </citation>
    <scope>NUCLEOTIDE SEQUENCE</scope>
    <source>
        <strain evidence="1">ZSDZ65</strain>
    </source>
</reference>
<proteinExistence type="predicted"/>
<keyword evidence="2" id="KW-1185">Reference proteome</keyword>
<accession>A0A9X3CLG9</accession>